<dbReference type="InterPro" id="IPR036388">
    <property type="entry name" value="WH-like_DNA-bd_sf"/>
</dbReference>
<dbReference type="PANTHER" id="PTHR33221">
    <property type="entry name" value="WINGED HELIX-TURN-HELIX TRANSCRIPTIONAL REGULATOR, RRF2 FAMILY"/>
    <property type="match status" value="1"/>
</dbReference>
<evidence type="ECO:0000313" key="1">
    <source>
        <dbReference type="EMBL" id="KRN98292.1"/>
    </source>
</evidence>
<name>A0A0R2LJL3_9LACO</name>
<dbReference type="InterPro" id="IPR030489">
    <property type="entry name" value="TR_Rrf2-type_CS"/>
</dbReference>
<dbReference type="EMBL" id="JQCN01000050">
    <property type="protein sequence ID" value="KRN98292.1"/>
    <property type="molecule type" value="Genomic_DNA"/>
</dbReference>
<sequence>MQLTKGFEQAACIVALLATQKRDIPVSSGVINETLGGSATYLHKIMRKLVVGGLITSVSGNSGGFSLAKEPEEITLLEIYHATEGKVDTFPDLGFFEHAFQDFPSLAMKADGAITDAFHHADRLWSDHIGSVTVQDLIWQTFKVDQIPLVDWNNLSEEDIKGLNED</sequence>
<dbReference type="InterPro" id="IPR000944">
    <property type="entry name" value="Tscrpt_reg_Rrf2"/>
</dbReference>
<dbReference type="OrthoDB" id="9808360at2"/>
<dbReference type="GO" id="GO:0003700">
    <property type="term" value="F:DNA-binding transcription factor activity"/>
    <property type="evidence" value="ECO:0007669"/>
    <property type="project" value="TreeGrafter"/>
</dbReference>
<dbReference type="SUPFAM" id="SSF46785">
    <property type="entry name" value="Winged helix' DNA-binding domain"/>
    <property type="match status" value="1"/>
</dbReference>
<keyword evidence="2" id="KW-1185">Reference proteome</keyword>
<dbReference type="PROSITE" id="PS01332">
    <property type="entry name" value="HTH_RRF2_1"/>
    <property type="match status" value="1"/>
</dbReference>
<dbReference type="RefSeq" id="WP_017866839.1">
    <property type="nucleotide sequence ID" value="NZ_BJYB01000039.1"/>
</dbReference>
<reference evidence="1 2" key="1">
    <citation type="journal article" date="2015" name="Genome Announc.">
        <title>Expanding the biotechnology potential of lactobacilli through comparative genomics of 213 strains and associated genera.</title>
        <authorList>
            <person name="Sun Z."/>
            <person name="Harris H.M."/>
            <person name="McCann A."/>
            <person name="Guo C."/>
            <person name="Argimon S."/>
            <person name="Zhang W."/>
            <person name="Yang X."/>
            <person name="Jeffery I.B."/>
            <person name="Cooney J.C."/>
            <person name="Kagawa T.F."/>
            <person name="Liu W."/>
            <person name="Song Y."/>
            <person name="Salvetti E."/>
            <person name="Wrobel A."/>
            <person name="Rasinkangas P."/>
            <person name="Parkhill J."/>
            <person name="Rea M.C."/>
            <person name="O'Sullivan O."/>
            <person name="Ritari J."/>
            <person name="Douillard F.P."/>
            <person name="Paul Ross R."/>
            <person name="Yang R."/>
            <person name="Briner A.E."/>
            <person name="Felis G.E."/>
            <person name="de Vos W.M."/>
            <person name="Barrangou R."/>
            <person name="Klaenhammer T.R."/>
            <person name="Caufield P.W."/>
            <person name="Cui Y."/>
            <person name="Zhang H."/>
            <person name="O'Toole P.W."/>
        </authorList>
    </citation>
    <scope>NUCLEOTIDE SEQUENCE [LARGE SCALE GENOMIC DNA]</scope>
    <source>
        <strain evidence="1 2">NBRC 103219</strain>
    </source>
</reference>
<protein>
    <submittedName>
        <fullName evidence="1">Rrf2 family transcriptional regulator</fullName>
    </submittedName>
</protein>
<dbReference type="PATRIC" id="fig|449659.4.peg.2112"/>
<dbReference type="NCBIfam" id="TIGR00738">
    <property type="entry name" value="rrf2_super"/>
    <property type="match status" value="1"/>
</dbReference>
<dbReference type="InterPro" id="IPR036390">
    <property type="entry name" value="WH_DNA-bd_sf"/>
</dbReference>
<evidence type="ECO:0000313" key="2">
    <source>
        <dbReference type="Proteomes" id="UP000051886"/>
    </source>
</evidence>
<gene>
    <name evidence="1" type="ORF">IV66_GL002057</name>
</gene>
<dbReference type="AlphaFoldDB" id="A0A0R2LJL3"/>
<dbReference type="STRING" id="449659.IV66_GL002057"/>
<dbReference type="Proteomes" id="UP000051886">
    <property type="component" value="Unassembled WGS sequence"/>
</dbReference>
<dbReference type="PROSITE" id="PS51197">
    <property type="entry name" value="HTH_RRF2_2"/>
    <property type="match status" value="1"/>
</dbReference>
<proteinExistence type="predicted"/>
<dbReference type="PANTHER" id="PTHR33221:SF9">
    <property type="entry name" value="RRF2 FAMILY PROTEIN"/>
    <property type="match status" value="1"/>
</dbReference>
<organism evidence="1 2">
    <name type="scientific">Ligilactobacillus pobuzihii</name>
    <dbReference type="NCBI Taxonomy" id="449659"/>
    <lineage>
        <taxon>Bacteria</taxon>
        <taxon>Bacillati</taxon>
        <taxon>Bacillota</taxon>
        <taxon>Bacilli</taxon>
        <taxon>Lactobacillales</taxon>
        <taxon>Lactobacillaceae</taxon>
        <taxon>Ligilactobacillus</taxon>
    </lineage>
</organism>
<accession>A0A0R2LJL3</accession>
<dbReference type="GO" id="GO:0005829">
    <property type="term" value="C:cytosol"/>
    <property type="evidence" value="ECO:0007669"/>
    <property type="project" value="TreeGrafter"/>
</dbReference>
<dbReference type="Pfam" id="PF02082">
    <property type="entry name" value="Rrf2"/>
    <property type="match status" value="1"/>
</dbReference>
<comment type="caution">
    <text evidence="1">The sequence shown here is derived from an EMBL/GenBank/DDBJ whole genome shotgun (WGS) entry which is preliminary data.</text>
</comment>
<dbReference type="Gene3D" id="1.10.10.10">
    <property type="entry name" value="Winged helix-like DNA-binding domain superfamily/Winged helix DNA-binding domain"/>
    <property type="match status" value="1"/>
</dbReference>